<accession>A0A6M5YKQ9</accession>
<organism evidence="2 3">
    <name type="scientific">Frigoriglobus tundricola</name>
    <dbReference type="NCBI Taxonomy" id="2774151"/>
    <lineage>
        <taxon>Bacteria</taxon>
        <taxon>Pseudomonadati</taxon>
        <taxon>Planctomycetota</taxon>
        <taxon>Planctomycetia</taxon>
        <taxon>Gemmatales</taxon>
        <taxon>Gemmataceae</taxon>
        <taxon>Frigoriglobus</taxon>
    </lineage>
</organism>
<dbReference type="SUPFAM" id="SSF54523">
    <property type="entry name" value="Pili subunits"/>
    <property type="match status" value="1"/>
</dbReference>
<evidence type="ECO:0000313" key="2">
    <source>
        <dbReference type="EMBL" id="QJW93871.1"/>
    </source>
</evidence>
<name>A0A6M5YKQ9_9BACT</name>
<evidence type="ECO:0000259" key="1">
    <source>
        <dbReference type="Pfam" id="PF07596"/>
    </source>
</evidence>
<dbReference type="PANTHER" id="PTHR30093:SF2">
    <property type="entry name" value="TYPE II SECRETION SYSTEM PROTEIN H"/>
    <property type="match status" value="1"/>
</dbReference>
<evidence type="ECO:0000313" key="3">
    <source>
        <dbReference type="Proteomes" id="UP000503447"/>
    </source>
</evidence>
<dbReference type="EMBL" id="CP053452">
    <property type="protein sequence ID" value="QJW93871.1"/>
    <property type="molecule type" value="Genomic_DNA"/>
</dbReference>
<dbReference type="Proteomes" id="UP000503447">
    <property type="component" value="Chromosome"/>
</dbReference>
<proteinExistence type="predicted"/>
<reference evidence="3" key="1">
    <citation type="submission" date="2020-05" db="EMBL/GenBank/DDBJ databases">
        <title>Frigoriglobus tundricola gen. nov., sp. nov., a psychrotolerant cellulolytic planctomycete of the family Gemmataceae with two divergent copies of 16S rRNA gene.</title>
        <authorList>
            <person name="Kulichevskaya I.S."/>
            <person name="Ivanova A.A."/>
            <person name="Naumoff D.G."/>
            <person name="Beletsky A.V."/>
            <person name="Rijpstra W.I.C."/>
            <person name="Sinninghe Damste J.S."/>
            <person name="Mardanov A.V."/>
            <person name="Ravin N.V."/>
            <person name="Dedysh S.N."/>
        </authorList>
    </citation>
    <scope>NUCLEOTIDE SEQUENCE [LARGE SCALE GENOMIC DNA]</scope>
    <source>
        <strain evidence="3">PL17</strain>
    </source>
</reference>
<sequence length="181" mass="19853">MRRGFTVLELLVALGLVAVLLALLLPAVQKVREMALVAQSQNNVRQIGLALHLAADAHEGCLPGQLDSIDAFGEATQIELLLYLDAEAKYRKFDLDSGANHYLLPVKVYVSPLDPSRTSSPDPFLFNYVGEGSDPATWSVSSYAINMTIFGKYPALNRITDGLSQTVWLTEHYAWNCGVLD</sequence>
<dbReference type="Gene3D" id="3.30.700.10">
    <property type="entry name" value="Glycoprotein, Type 4 Pilin"/>
    <property type="match status" value="1"/>
</dbReference>
<keyword evidence="3" id="KW-1185">Reference proteome</keyword>
<dbReference type="PANTHER" id="PTHR30093">
    <property type="entry name" value="GENERAL SECRETION PATHWAY PROTEIN G"/>
    <property type="match status" value="1"/>
</dbReference>
<dbReference type="InterPro" id="IPR012902">
    <property type="entry name" value="N_methyl_site"/>
</dbReference>
<dbReference type="NCBIfam" id="TIGR02532">
    <property type="entry name" value="IV_pilin_GFxxxE"/>
    <property type="match status" value="1"/>
</dbReference>
<dbReference type="InterPro" id="IPR045584">
    <property type="entry name" value="Pilin-like"/>
</dbReference>
<gene>
    <name evidence="2" type="ORF">FTUN_1385</name>
</gene>
<dbReference type="KEGG" id="ftj:FTUN_1385"/>
<dbReference type="Pfam" id="PF07596">
    <property type="entry name" value="SBP_bac_10"/>
    <property type="match status" value="1"/>
</dbReference>
<dbReference type="RefSeq" id="WP_227254990.1">
    <property type="nucleotide sequence ID" value="NZ_CP053452.2"/>
</dbReference>
<protein>
    <recommendedName>
        <fullName evidence="1">DUF1559 domain-containing protein</fullName>
    </recommendedName>
</protein>
<dbReference type="AlphaFoldDB" id="A0A6M5YKQ9"/>
<feature type="domain" description="DUF1559" evidence="1">
    <location>
        <begin position="29"/>
        <end position="175"/>
    </location>
</feature>
<dbReference type="InterPro" id="IPR011453">
    <property type="entry name" value="DUF1559"/>
</dbReference>